<proteinExistence type="predicted"/>
<reference evidence="1" key="1">
    <citation type="journal article" date="2020" name="Fungal Divers.">
        <title>Resolving the Mortierellaceae phylogeny through synthesis of multi-gene phylogenetics and phylogenomics.</title>
        <authorList>
            <person name="Vandepol N."/>
            <person name="Liber J."/>
            <person name="Desiro A."/>
            <person name="Na H."/>
            <person name="Kennedy M."/>
            <person name="Barry K."/>
            <person name="Grigoriev I.V."/>
            <person name="Miller A.N."/>
            <person name="O'Donnell K."/>
            <person name="Stajich J.E."/>
            <person name="Bonito G."/>
        </authorList>
    </citation>
    <scope>NUCLEOTIDE SEQUENCE</scope>
    <source>
        <strain evidence="1">NRRL 2769</strain>
    </source>
</reference>
<protein>
    <submittedName>
        <fullName evidence="1">Uncharacterized protein</fullName>
    </submittedName>
</protein>
<dbReference type="AlphaFoldDB" id="A0A9P6MDB2"/>
<feature type="non-terminal residue" evidence="1">
    <location>
        <position position="156"/>
    </location>
</feature>
<name>A0A9P6MDB2_9FUNG</name>
<dbReference type="EMBL" id="JAAAID010004392">
    <property type="protein sequence ID" value="KAF9993249.1"/>
    <property type="molecule type" value="Genomic_DNA"/>
</dbReference>
<accession>A0A9P6MDB2</accession>
<evidence type="ECO:0000313" key="2">
    <source>
        <dbReference type="Proteomes" id="UP000703661"/>
    </source>
</evidence>
<keyword evidence="2" id="KW-1185">Reference proteome</keyword>
<sequence>MGDQVLARYRNYSRHPRSLREQGIMAATELVLQEIAMPQSKSNIYSISYTLVLALATYNYFKTVRYLNPRPAESVFKSPVYRDQVLSQLSPIAFRKAMRVTPRQFNFIVEVIQGHPVFLSRGRKPQAEVATQLKVALHRLAHNGSHASYESLARIF</sequence>
<comment type="caution">
    <text evidence="1">The sequence shown here is derived from an EMBL/GenBank/DDBJ whole genome shotgun (WGS) entry which is preliminary data.</text>
</comment>
<dbReference type="OrthoDB" id="2444775at2759"/>
<dbReference type="Proteomes" id="UP000703661">
    <property type="component" value="Unassembled WGS sequence"/>
</dbReference>
<organism evidence="1 2">
    <name type="scientific">Entomortierella chlamydospora</name>
    <dbReference type="NCBI Taxonomy" id="101097"/>
    <lineage>
        <taxon>Eukaryota</taxon>
        <taxon>Fungi</taxon>
        <taxon>Fungi incertae sedis</taxon>
        <taxon>Mucoromycota</taxon>
        <taxon>Mortierellomycotina</taxon>
        <taxon>Mortierellomycetes</taxon>
        <taxon>Mortierellales</taxon>
        <taxon>Mortierellaceae</taxon>
        <taxon>Entomortierella</taxon>
    </lineage>
</organism>
<gene>
    <name evidence="1" type="ORF">BGZ80_008213</name>
</gene>
<evidence type="ECO:0000313" key="1">
    <source>
        <dbReference type="EMBL" id="KAF9993249.1"/>
    </source>
</evidence>